<dbReference type="RefSeq" id="WP_252170341.1">
    <property type="nucleotide sequence ID" value="NZ_CP086395.1"/>
</dbReference>
<dbReference type="KEGG" id="lfo:LMK00_04260"/>
<dbReference type="AlphaFoldDB" id="A0A9Q8Y387"/>
<evidence type="ECO:0000313" key="3">
    <source>
        <dbReference type="EMBL" id="USJ21225.1"/>
    </source>
</evidence>
<accession>A0A9Q8Y387</accession>
<feature type="compositionally biased region" description="Polar residues" evidence="1">
    <location>
        <begin position="158"/>
        <end position="168"/>
    </location>
</feature>
<dbReference type="EMBL" id="CP086395">
    <property type="protein sequence ID" value="USJ21225.1"/>
    <property type="molecule type" value="Genomic_DNA"/>
</dbReference>
<feature type="compositionally biased region" description="Low complexity" evidence="1">
    <location>
        <begin position="66"/>
        <end position="76"/>
    </location>
</feature>
<feature type="compositionally biased region" description="Acidic residues" evidence="1">
    <location>
        <begin position="128"/>
        <end position="138"/>
    </location>
</feature>
<reference evidence="3" key="1">
    <citation type="journal article" date="2022" name="Front. Microbiol.">
        <title>Feed Insects as a Reservoir of Granadaene-Producing Lactococci.</title>
        <authorList>
            <person name="Neuzil-Bunesova V."/>
            <person name="Ramirez Garcia A."/>
            <person name="Modrackova N."/>
            <person name="Makovska M."/>
            <person name="Sabolova M."/>
            <person name="Sproer C."/>
            <person name="Bunk B."/>
            <person name="Blom J."/>
            <person name="Schwab C."/>
        </authorList>
    </citation>
    <scope>NUCLEOTIDE SEQUENCE</scope>
    <source>
        <strain evidence="3">I4/6O</strain>
    </source>
</reference>
<organism evidence="3 4">
    <name type="scientific">Lactococcus formosensis</name>
    <dbReference type="NCBI Taxonomy" id="1281486"/>
    <lineage>
        <taxon>Bacteria</taxon>
        <taxon>Bacillati</taxon>
        <taxon>Bacillota</taxon>
        <taxon>Bacilli</taxon>
        <taxon>Lactobacillales</taxon>
        <taxon>Streptococcaceae</taxon>
        <taxon>Lactococcus</taxon>
    </lineage>
</organism>
<feature type="compositionally biased region" description="Polar residues" evidence="1">
    <location>
        <begin position="1"/>
        <end position="12"/>
    </location>
</feature>
<feature type="compositionally biased region" description="Acidic residues" evidence="1">
    <location>
        <begin position="148"/>
        <end position="157"/>
    </location>
</feature>
<keyword evidence="2" id="KW-1133">Transmembrane helix</keyword>
<dbReference type="Proteomes" id="UP001056730">
    <property type="component" value="Chromosome"/>
</dbReference>
<evidence type="ECO:0000256" key="2">
    <source>
        <dbReference type="SAM" id="Phobius"/>
    </source>
</evidence>
<name>A0A9Q8Y387_9LACT</name>
<feature type="region of interest" description="Disordered" evidence="1">
    <location>
        <begin position="1"/>
        <end position="20"/>
    </location>
</feature>
<evidence type="ECO:0000313" key="4">
    <source>
        <dbReference type="Proteomes" id="UP001056730"/>
    </source>
</evidence>
<keyword evidence="2" id="KW-0812">Transmembrane</keyword>
<feature type="compositionally biased region" description="Basic and acidic residues" evidence="1">
    <location>
        <begin position="77"/>
        <end position="104"/>
    </location>
</feature>
<proteinExistence type="predicted"/>
<feature type="transmembrane region" description="Helical" evidence="2">
    <location>
        <begin position="26"/>
        <end position="46"/>
    </location>
</feature>
<sequence>MRSNPRNLQPTQEAAAKASRKKSRKILWSSLALFTVVLVCSAIVMFNQQEEHFKQIRVKNSDLYATQKSTPTSSSSLKKDEKPQKKTDKKSEKKKTSSSKEKVTHSIPVSKAPVEESEVTSPLKTTEADVEPIEEPIDETPQVTTVDEATEANEGSEGETSVNSSEVEPTVSQKVIIRPARDIDLKVYIGQDVESVTDELVKEGAVVIWNFVNAPSTPSHQIMSVEGHDNVATFTVAS</sequence>
<keyword evidence="2" id="KW-0472">Membrane</keyword>
<evidence type="ECO:0000256" key="1">
    <source>
        <dbReference type="SAM" id="MobiDB-lite"/>
    </source>
</evidence>
<gene>
    <name evidence="3" type="ORF">LMK00_04260</name>
</gene>
<protein>
    <submittedName>
        <fullName evidence="3">Uncharacterized protein</fullName>
    </submittedName>
</protein>
<feature type="region of interest" description="Disordered" evidence="1">
    <location>
        <begin position="66"/>
        <end position="168"/>
    </location>
</feature>